<dbReference type="RefSeq" id="WP_184151860.1">
    <property type="nucleotide sequence ID" value="NZ_JACHKA010000001.1"/>
</dbReference>
<sequence length="81" mass="9374">MERPDDSSASRSQLEAQLYDLQHSMRNKLGILDGTFELMHPLESASDDQEKEDIARFKRNIESLHELIEEISSVIDMVNRN</sequence>
<gene>
    <name evidence="1" type="ORF">HNP60_001418</name>
</gene>
<evidence type="ECO:0000313" key="2">
    <source>
        <dbReference type="Proteomes" id="UP001138540"/>
    </source>
</evidence>
<evidence type="ECO:0008006" key="3">
    <source>
        <dbReference type="Google" id="ProtNLM"/>
    </source>
</evidence>
<dbReference type="EMBL" id="JACHKA010000001">
    <property type="protein sequence ID" value="MBB5985444.1"/>
    <property type="molecule type" value="Genomic_DNA"/>
</dbReference>
<reference evidence="1 2" key="1">
    <citation type="submission" date="2020-08" db="EMBL/GenBank/DDBJ databases">
        <title>Exploring microbial biodiversity for novel pathways involved in the catabolism of aromatic compounds derived from lignin.</title>
        <authorList>
            <person name="Elkins J."/>
        </authorList>
    </citation>
    <scope>NUCLEOTIDE SEQUENCE [LARGE SCALE GENOMIC DNA]</scope>
    <source>
        <strain evidence="1 2">B1D3A</strain>
    </source>
</reference>
<protein>
    <recommendedName>
        <fullName evidence="3">Signal transduction histidine kinase dimerisation/phosphoacceptor domain-containing protein</fullName>
    </recommendedName>
</protein>
<evidence type="ECO:0000313" key="1">
    <source>
        <dbReference type="EMBL" id="MBB5985444.1"/>
    </source>
</evidence>
<accession>A0ABR6NDT5</accession>
<dbReference type="Proteomes" id="UP001138540">
    <property type="component" value="Unassembled WGS sequence"/>
</dbReference>
<comment type="caution">
    <text evidence="1">The sequence shown here is derived from an EMBL/GenBank/DDBJ whole genome shotgun (WGS) entry which is preliminary data.</text>
</comment>
<organism evidence="1 2">
    <name type="scientific">Sphingobium lignivorans</name>
    <dbReference type="NCBI Taxonomy" id="2735886"/>
    <lineage>
        <taxon>Bacteria</taxon>
        <taxon>Pseudomonadati</taxon>
        <taxon>Pseudomonadota</taxon>
        <taxon>Alphaproteobacteria</taxon>
        <taxon>Sphingomonadales</taxon>
        <taxon>Sphingomonadaceae</taxon>
        <taxon>Sphingobium</taxon>
    </lineage>
</organism>
<proteinExistence type="predicted"/>
<keyword evidence="2" id="KW-1185">Reference proteome</keyword>
<name>A0ABR6NDT5_9SPHN</name>